<feature type="region of interest" description="Disordered" evidence="4">
    <location>
        <begin position="1"/>
        <end position="35"/>
    </location>
</feature>
<dbReference type="STRING" id="218851.A0A2G5E6M6"/>
<evidence type="ECO:0000313" key="6">
    <source>
        <dbReference type="EMBL" id="PIA51418.1"/>
    </source>
</evidence>
<evidence type="ECO:0000256" key="2">
    <source>
        <dbReference type="PROSITE-ProRule" id="PRU00285"/>
    </source>
</evidence>
<evidence type="ECO:0000259" key="5">
    <source>
        <dbReference type="PROSITE" id="PS01031"/>
    </source>
</evidence>
<keyword evidence="1" id="KW-0346">Stress response</keyword>
<evidence type="ECO:0000256" key="1">
    <source>
        <dbReference type="ARBA" id="ARBA00023016"/>
    </source>
</evidence>
<evidence type="ECO:0000256" key="4">
    <source>
        <dbReference type="SAM" id="MobiDB-lite"/>
    </source>
</evidence>
<dbReference type="Pfam" id="PF00011">
    <property type="entry name" value="HSP20"/>
    <property type="match status" value="1"/>
</dbReference>
<feature type="domain" description="SHSP" evidence="5">
    <location>
        <begin position="80"/>
        <end position="197"/>
    </location>
</feature>
<feature type="compositionally biased region" description="Basic and acidic residues" evidence="4">
    <location>
        <begin position="1"/>
        <end position="14"/>
    </location>
</feature>
<dbReference type="PANTHER" id="PTHR46733:SF2">
    <property type="entry name" value="25.3 KDA HEAT SHOCK PROTEIN, CHLOROPLASTIC-LIKE"/>
    <property type="match status" value="1"/>
</dbReference>
<reference evidence="6 7" key="1">
    <citation type="submission" date="2017-09" db="EMBL/GenBank/DDBJ databases">
        <title>WGS assembly of Aquilegia coerulea Goldsmith.</title>
        <authorList>
            <person name="Hodges S."/>
            <person name="Kramer E."/>
            <person name="Nordborg M."/>
            <person name="Tomkins J."/>
            <person name="Borevitz J."/>
            <person name="Derieg N."/>
            <person name="Yan J."/>
            <person name="Mihaltcheva S."/>
            <person name="Hayes R.D."/>
            <person name="Rokhsar D."/>
        </authorList>
    </citation>
    <scope>NUCLEOTIDE SEQUENCE [LARGE SCALE GENOMIC DNA]</scope>
    <source>
        <strain evidence="7">cv. Goldsmith</strain>
    </source>
</reference>
<comment type="similarity">
    <text evidence="2 3">Belongs to the small heat shock protein (HSP20) family.</text>
</comment>
<dbReference type="PROSITE" id="PS01031">
    <property type="entry name" value="SHSP"/>
    <property type="match status" value="1"/>
</dbReference>
<organism evidence="6 7">
    <name type="scientific">Aquilegia coerulea</name>
    <name type="common">Rocky mountain columbine</name>
    <dbReference type="NCBI Taxonomy" id="218851"/>
    <lineage>
        <taxon>Eukaryota</taxon>
        <taxon>Viridiplantae</taxon>
        <taxon>Streptophyta</taxon>
        <taxon>Embryophyta</taxon>
        <taxon>Tracheophyta</taxon>
        <taxon>Spermatophyta</taxon>
        <taxon>Magnoliopsida</taxon>
        <taxon>Ranunculales</taxon>
        <taxon>Ranunculaceae</taxon>
        <taxon>Thalictroideae</taxon>
        <taxon>Aquilegia</taxon>
    </lineage>
</organism>
<dbReference type="AlphaFoldDB" id="A0A2G5E6M6"/>
<proteinExistence type="inferred from homology"/>
<dbReference type="PANTHER" id="PTHR46733">
    <property type="entry name" value="26.5 KDA HEAT SHOCK PROTEIN, MITOCHONDRIAL"/>
    <property type="match status" value="1"/>
</dbReference>
<dbReference type="InParanoid" id="A0A2G5E6M6"/>
<dbReference type="SUPFAM" id="SSF49764">
    <property type="entry name" value="HSP20-like chaperones"/>
    <property type="match status" value="1"/>
</dbReference>
<dbReference type="InterPro" id="IPR002068">
    <property type="entry name" value="A-crystallin/Hsp20_dom"/>
</dbReference>
<dbReference type="OrthoDB" id="1431247at2759"/>
<sequence length="197" mass="22899">MVTSESRDNLDHLQRTGRVQQSQQQPKKRTPQTAPIGLFDRFPNARTVQQMMETMERIMEDPLAYNNNNWSTPSSREDLGGYRRGRTPWEIKEAENEYKMRFDMPGMTKSDVKVWVEEKMLVVKAEKMLKKIEGTENEGEEDGEEWSAKSYGKYSYRIALPENINFEKIKAEVKDGVLYITIPKVSISTKVLDINVQ</sequence>
<name>A0A2G5E6M6_AQUCA</name>
<dbReference type="InterPro" id="IPR044587">
    <property type="entry name" value="HSP21-like"/>
</dbReference>
<evidence type="ECO:0000313" key="7">
    <source>
        <dbReference type="Proteomes" id="UP000230069"/>
    </source>
</evidence>
<dbReference type="Gene3D" id="2.60.40.790">
    <property type="match status" value="1"/>
</dbReference>
<protein>
    <recommendedName>
        <fullName evidence="5">SHSP domain-containing protein</fullName>
    </recommendedName>
</protein>
<dbReference type="EMBL" id="KZ305028">
    <property type="protein sequence ID" value="PIA51418.1"/>
    <property type="molecule type" value="Genomic_DNA"/>
</dbReference>
<evidence type="ECO:0000256" key="3">
    <source>
        <dbReference type="RuleBase" id="RU003616"/>
    </source>
</evidence>
<dbReference type="Proteomes" id="UP000230069">
    <property type="component" value="Unassembled WGS sequence"/>
</dbReference>
<gene>
    <name evidence="6" type="ORF">AQUCO_01100327v1</name>
</gene>
<dbReference type="CDD" id="cd06464">
    <property type="entry name" value="ACD_sHsps-like"/>
    <property type="match status" value="1"/>
</dbReference>
<keyword evidence="7" id="KW-1185">Reference proteome</keyword>
<dbReference type="GO" id="GO:0009408">
    <property type="term" value="P:response to heat"/>
    <property type="evidence" value="ECO:0007669"/>
    <property type="project" value="InterPro"/>
</dbReference>
<dbReference type="InterPro" id="IPR008978">
    <property type="entry name" value="HSP20-like_chaperone"/>
</dbReference>
<accession>A0A2G5E6M6</accession>